<dbReference type="AlphaFoldDB" id="W6TV03"/>
<evidence type="ECO:0000259" key="6">
    <source>
        <dbReference type="Pfam" id="PF00662"/>
    </source>
</evidence>
<reference evidence="7 8" key="1">
    <citation type="journal article" date="2014" name="FEMS Microbiol. Lett.">
        <title>Draft genome sequences of three Holospora species (Holospora obtusa, Holospora undulata, and Holospora elegans), endonuclear symbiotic bacteria of the ciliate Paramecium caudatum.</title>
        <authorList>
            <person name="Dohra H."/>
            <person name="Tanaka K."/>
            <person name="Suzuki T."/>
            <person name="Fujishima M."/>
            <person name="Suzuki H."/>
        </authorList>
    </citation>
    <scope>NUCLEOTIDE SEQUENCE [LARGE SCALE GENOMIC DNA]</scope>
    <source>
        <strain evidence="7 8">F1</strain>
    </source>
</reference>
<evidence type="ECO:0000313" key="7">
    <source>
        <dbReference type="EMBL" id="ETZ07602.1"/>
    </source>
</evidence>
<dbReference type="EMBL" id="AWTR02000025">
    <property type="protein sequence ID" value="ETZ07602.1"/>
    <property type="molecule type" value="Genomic_DNA"/>
</dbReference>
<feature type="transmembrane region" description="Helical" evidence="5">
    <location>
        <begin position="12"/>
        <end position="33"/>
    </location>
</feature>
<feature type="transmembrane region" description="Helical" evidence="5">
    <location>
        <begin position="100"/>
        <end position="120"/>
    </location>
</feature>
<comment type="caution">
    <text evidence="7">The sequence shown here is derived from an EMBL/GenBank/DDBJ whole genome shotgun (WGS) entry which is preliminary data.</text>
</comment>
<comment type="subcellular location">
    <subcellularLocation>
        <location evidence="1">Membrane</location>
        <topology evidence="1">Multi-pass membrane protein</topology>
    </subcellularLocation>
</comment>
<sequence>MFFSCIKDFFFFDILSVVMMSFITILGIIIYFFSKTYMKGEMLYDRFLLSILKLLFFNVLMSASDHLCLFLVSWIGCNKVLSQLMAHNSTWKAARVSGKLALNNFYFGFTLIMFSFFCCIKRMEVSRFNTLCILQIVHGL</sequence>
<evidence type="ECO:0000256" key="5">
    <source>
        <dbReference type="SAM" id="Phobius"/>
    </source>
</evidence>
<dbReference type="GO" id="GO:0016020">
    <property type="term" value="C:membrane"/>
    <property type="evidence" value="ECO:0007669"/>
    <property type="project" value="UniProtKB-SubCell"/>
</dbReference>
<keyword evidence="4 5" id="KW-0472">Membrane</keyword>
<feature type="domain" description="NADH-Ubiquinone oxidoreductase (complex I) chain 5 N-terminal" evidence="6">
    <location>
        <begin position="10"/>
        <end position="47"/>
    </location>
</feature>
<organism evidence="7 8">
    <name type="scientific">Holospora obtusa F1</name>
    <dbReference type="NCBI Taxonomy" id="1399147"/>
    <lineage>
        <taxon>Bacteria</taxon>
        <taxon>Pseudomonadati</taxon>
        <taxon>Pseudomonadota</taxon>
        <taxon>Alphaproteobacteria</taxon>
        <taxon>Holosporales</taxon>
        <taxon>Holosporaceae</taxon>
        <taxon>Holospora</taxon>
    </lineage>
</organism>
<dbReference type="InterPro" id="IPR001516">
    <property type="entry name" value="Proton_antipo_N"/>
</dbReference>
<dbReference type="eggNOG" id="COG1009">
    <property type="taxonomic scope" value="Bacteria"/>
</dbReference>
<evidence type="ECO:0000256" key="1">
    <source>
        <dbReference type="ARBA" id="ARBA00004141"/>
    </source>
</evidence>
<keyword evidence="8" id="KW-1185">Reference proteome</keyword>
<protein>
    <submittedName>
        <fullName evidence="7">NADH dehydrogenase subunit L</fullName>
    </submittedName>
</protein>
<evidence type="ECO:0000313" key="8">
    <source>
        <dbReference type="Proteomes" id="UP000019112"/>
    </source>
</evidence>
<evidence type="ECO:0000256" key="4">
    <source>
        <dbReference type="ARBA" id="ARBA00023136"/>
    </source>
</evidence>
<gene>
    <name evidence="7" type="ORF">P618_200203</name>
</gene>
<keyword evidence="3 5" id="KW-1133">Transmembrane helix</keyword>
<dbReference type="STRING" id="1399147.P618_200203"/>
<evidence type="ECO:0000256" key="3">
    <source>
        <dbReference type="ARBA" id="ARBA00022989"/>
    </source>
</evidence>
<evidence type="ECO:0000256" key="2">
    <source>
        <dbReference type="ARBA" id="ARBA00022692"/>
    </source>
</evidence>
<feature type="transmembrane region" description="Helical" evidence="5">
    <location>
        <begin position="54"/>
        <end position="75"/>
    </location>
</feature>
<dbReference type="Pfam" id="PF00662">
    <property type="entry name" value="Proton_antipo_N"/>
    <property type="match status" value="1"/>
</dbReference>
<name>W6TV03_HOLOB</name>
<dbReference type="RefSeq" id="WP_024161016.1">
    <property type="nucleotide sequence ID" value="NZ_AWTR02000025.1"/>
</dbReference>
<keyword evidence="2 5" id="KW-0812">Transmembrane</keyword>
<dbReference type="Proteomes" id="UP000019112">
    <property type="component" value="Unassembled WGS sequence"/>
</dbReference>
<proteinExistence type="predicted"/>
<accession>W6TV03</accession>